<evidence type="ECO:0000256" key="1">
    <source>
        <dbReference type="ARBA" id="ARBA00004141"/>
    </source>
</evidence>
<dbReference type="PANTHER" id="PTHR12300">
    <property type="entry name" value="HVA22-LIKE PROTEINS"/>
    <property type="match status" value="1"/>
</dbReference>
<dbReference type="InParanoid" id="A0A1Y1MJT7"/>
<dbReference type="FunCoup" id="A0A1Y1MJT7">
    <property type="interactions" value="658"/>
</dbReference>
<keyword evidence="5 6" id="KW-0472">Membrane</keyword>
<keyword evidence="3 6" id="KW-0812">Transmembrane</keyword>
<reference evidence="8 9" key="2">
    <citation type="journal article" date="2018" name="Elife">
        <title>Firefly genomes illuminate parallel origins of bioluminescence in beetles.</title>
        <authorList>
            <person name="Fallon T.R."/>
            <person name="Lower S.E."/>
            <person name="Chang C.H."/>
            <person name="Bessho-Uehara M."/>
            <person name="Martin G.J."/>
            <person name="Bewick A.J."/>
            <person name="Behringer M."/>
            <person name="Debat H.J."/>
            <person name="Wong I."/>
            <person name="Day J.C."/>
            <person name="Suvorov A."/>
            <person name="Silva C.J."/>
            <person name="Stanger-Hall K.F."/>
            <person name="Hall D.W."/>
            <person name="Schmitz R.J."/>
            <person name="Nelson D.R."/>
            <person name="Lewis S.M."/>
            <person name="Shigenobu S."/>
            <person name="Bybee S.M."/>
            <person name="Larracuente A.M."/>
            <person name="Oba Y."/>
            <person name="Weng J.K."/>
        </authorList>
    </citation>
    <scope>NUCLEOTIDE SEQUENCE [LARGE SCALE GENOMIC DNA]</scope>
    <source>
        <strain evidence="8">1611_PpyrPB1</strain>
        <tissue evidence="8">Whole body</tissue>
    </source>
</reference>
<gene>
    <name evidence="8" type="ORF">PPYR_00622</name>
</gene>
<dbReference type="InterPro" id="IPR004345">
    <property type="entry name" value="TB2_DP1_HVA22"/>
</dbReference>
<dbReference type="EMBL" id="GEZM01029676">
    <property type="protein sequence ID" value="JAV85993.1"/>
    <property type="molecule type" value="Transcribed_RNA"/>
</dbReference>
<proteinExistence type="inferred from homology"/>
<dbReference type="AlphaFoldDB" id="A0A1Y1MJT7"/>
<evidence type="ECO:0000256" key="4">
    <source>
        <dbReference type="ARBA" id="ARBA00022989"/>
    </source>
</evidence>
<accession>A0A1Y1MJT7</accession>
<feature type="transmembrane region" description="Helical" evidence="6">
    <location>
        <begin position="40"/>
        <end position="58"/>
    </location>
</feature>
<dbReference type="Pfam" id="PF03134">
    <property type="entry name" value="TB2_DP1_HVA22"/>
    <property type="match status" value="1"/>
</dbReference>
<reference evidence="7" key="1">
    <citation type="journal article" date="2016" name="Sci. Rep.">
        <title>Molecular characterization of firefly nuptial gifts: a multi-omics approach sheds light on postcopulatory sexual selection.</title>
        <authorList>
            <person name="Al-Wathiqui N."/>
            <person name="Fallon T.R."/>
            <person name="South A."/>
            <person name="Weng J.K."/>
            <person name="Lewis S.M."/>
        </authorList>
    </citation>
    <scope>NUCLEOTIDE SEQUENCE</scope>
</reference>
<dbReference type="Proteomes" id="UP000327044">
    <property type="component" value="Unassembled WGS sequence"/>
</dbReference>
<evidence type="ECO:0000256" key="2">
    <source>
        <dbReference type="ARBA" id="ARBA00008573"/>
    </source>
</evidence>
<evidence type="ECO:0000313" key="8">
    <source>
        <dbReference type="EMBL" id="KAB0803652.1"/>
    </source>
</evidence>
<evidence type="ECO:0000256" key="5">
    <source>
        <dbReference type="ARBA" id="ARBA00023136"/>
    </source>
</evidence>
<feature type="transmembrane region" description="Helical" evidence="6">
    <location>
        <begin position="124"/>
        <end position="144"/>
    </location>
</feature>
<evidence type="ECO:0000256" key="6">
    <source>
        <dbReference type="RuleBase" id="RU362006"/>
    </source>
</evidence>
<feature type="transmembrane region" description="Helical" evidence="6">
    <location>
        <begin position="91"/>
        <end position="117"/>
    </location>
</feature>
<evidence type="ECO:0000256" key="3">
    <source>
        <dbReference type="ARBA" id="ARBA00022692"/>
    </source>
</evidence>
<organism evidence="7">
    <name type="scientific">Photinus pyralis</name>
    <name type="common">Common eastern firefly</name>
    <name type="synonym">Lampyris pyralis</name>
    <dbReference type="NCBI Taxonomy" id="7054"/>
    <lineage>
        <taxon>Eukaryota</taxon>
        <taxon>Metazoa</taxon>
        <taxon>Ecdysozoa</taxon>
        <taxon>Arthropoda</taxon>
        <taxon>Hexapoda</taxon>
        <taxon>Insecta</taxon>
        <taxon>Pterygota</taxon>
        <taxon>Neoptera</taxon>
        <taxon>Endopterygota</taxon>
        <taxon>Coleoptera</taxon>
        <taxon>Polyphaga</taxon>
        <taxon>Elateriformia</taxon>
        <taxon>Elateroidea</taxon>
        <taxon>Lampyridae</taxon>
        <taxon>Lampyrinae</taxon>
        <taxon>Photinus</taxon>
    </lineage>
</organism>
<protein>
    <recommendedName>
        <fullName evidence="6">Receptor expression-enhancing protein</fullName>
    </recommendedName>
</protein>
<keyword evidence="4 6" id="KW-1133">Transmembrane helix</keyword>
<dbReference type="PANTHER" id="PTHR12300:SF161">
    <property type="entry name" value="RECEPTOR EXPRESSION-ENHANCING PROTEIN"/>
    <property type="match status" value="1"/>
</dbReference>
<sequence length="177" mass="20257">MAQDLSELHQKLHKVLYDETKVWSPVFKIIEKNIGIERQFIVIGFGVFLLLWLIFGYAGQLLSNIVGTAYPAYASMHAIETTNPTDDTKWLTYWVVFSFFSIVEYFAAIIVGWFPLYWLAKCAFLVWLMIPVSFNGSLVIYNSIIKPYFLQYHGIVDDALDKAQKSANEALDAAKVK</sequence>
<dbReference type="OrthoDB" id="10009287at2759"/>
<comment type="subcellular location">
    <subcellularLocation>
        <location evidence="1 6">Membrane</location>
        <topology evidence="1 6">Multi-pass membrane protein</topology>
    </subcellularLocation>
</comment>
<comment type="similarity">
    <text evidence="2 6">Belongs to the DP1 family.</text>
</comment>
<reference evidence="8" key="3">
    <citation type="submission" date="2019-08" db="EMBL/GenBank/DDBJ databases">
        <authorList>
            <consortium name="Photinus pyralis genome working group"/>
            <person name="Fallon T.R."/>
            <person name="Sander Lower S.E."/>
            <person name="Weng J.-K."/>
        </authorList>
    </citation>
    <scope>NUCLEOTIDE SEQUENCE</scope>
    <source>
        <strain evidence="8">1611_PpyrPB1</strain>
        <tissue evidence="8">Whole body</tissue>
    </source>
</reference>
<keyword evidence="9" id="KW-1185">Reference proteome</keyword>
<dbReference type="GO" id="GO:0016020">
    <property type="term" value="C:membrane"/>
    <property type="evidence" value="ECO:0007669"/>
    <property type="project" value="UniProtKB-SubCell"/>
</dbReference>
<evidence type="ECO:0000313" key="9">
    <source>
        <dbReference type="Proteomes" id="UP000327044"/>
    </source>
</evidence>
<dbReference type="EMBL" id="VVIM01000001">
    <property type="protein sequence ID" value="KAB0803652.1"/>
    <property type="molecule type" value="Genomic_DNA"/>
</dbReference>
<evidence type="ECO:0000313" key="7">
    <source>
        <dbReference type="EMBL" id="JAV85993.1"/>
    </source>
</evidence>
<name>A0A1Y1MJT7_PHOPY</name>